<dbReference type="Gene3D" id="1.10.1200.80">
    <property type="entry name" value="Putative flavin oxidoreducatase, domain 2"/>
    <property type="match status" value="1"/>
</dbReference>
<dbReference type="Proteomes" id="UP000003676">
    <property type="component" value="Unassembled WGS sequence"/>
</dbReference>
<evidence type="ECO:0000256" key="4">
    <source>
        <dbReference type="ARBA" id="ARBA00022643"/>
    </source>
</evidence>
<evidence type="ECO:0000256" key="5">
    <source>
        <dbReference type="ARBA" id="ARBA00022694"/>
    </source>
</evidence>
<feature type="binding site" evidence="13">
    <location>
        <position position="153"/>
    </location>
    <ligand>
        <name>FMN</name>
        <dbReference type="ChEBI" id="CHEBI:58210"/>
    </ligand>
</feature>
<protein>
    <recommendedName>
        <fullName evidence="11">tRNA-dihydrouridine synthase</fullName>
        <ecNumber evidence="11">1.3.1.-</ecNumber>
    </recommendedName>
</protein>
<evidence type="ECO:0000256" key="12">
    <source>
        <dbReference type="PIRSR" id="PIRSR006621-1"/>
    </source>
</evidence>
<keyword evidence="13" id="KW-0547">Nucleotide-binding</keyword>
<feature type="domain" description="DUS-like FMN-binding" evidence="14">
    <location>
        <begin position="27"/>
        <end position="319"/>
    </location>
</feature>
<keyword evidence="6" id="KW-0521">NADP</keyword>
<dbReference type="Gene3D" id="3.20.20.70">
    <property type="entry name" value="Aldolase class I"/>
    <property type="match status" value="1"/>
</dbReference>
<dbReference type="STRING" id="901.DESPIGER_2120"/>
<keyword evidence="3 11" id="KW-0285">Flavoprotein</keyword>
<evidence type="ECO:0000256" key="8">
    <source>
        <dbReference type="ARBA" id="ARBA00023002"/>
    </source>
</evidence>
<dbReference type="InterPro" id="IPR035587">
    <property type="entry name" value="DUS-like_FMN-bd"/>
</dbReference>
<dbReference type="PANTHER" id="PTHR45846:SF1">
    <property type="entry name" value="TRNA-DIHYDROURIDINE(47) SYNTHASE [NAD(P)(+)]-LIKE"/>
    <property type="match status" value="1"/>
</dbReference>
<keyword evidence="4 11" id="KW-0288">FMN</keyword>
<dbReference type="InterPro" id="IPR013785">
    <property type="entry name" value="Aldolase_TIM"/>
</dbReference>
<keyword evidence="7" id="KW-0694">RNA-binding</keyword>
<evidence type="ECO:0000256" key="3">
    <source>
        <dbReference type="ARBA" id="ARBA00022630"/>
    </source>
</evidence>
<comment type="caution">
    <text evidence="15">The sequence shown here is derived from an EMBL/GenBank/DDBJ whole genome shotgun (WGS) entry which is preliminary data.</text>
</comment>
<organism evidence="15 16">
    <name type="scientific">Desulfovibrio piger ATCC 29098</name>
    <dbReference type="NCBI Taxonomy" id="411464"/>
    <lineage>
        <taxon>Bacteria</taxon>
        <taxon>Pseudomonadati</taxon>
        <taxon>Thermodesulfobacteriota</taxon>
        <taxon>Desulfovibrionia</taxon>
        <taxon>Desulfovibrionales</taxon>
        <taxon>Desulfovibrionaceae</taxon>
        <taxon>Desulfovibrio</taxon>
    </lineage>
</organism>
<dbReference type="Pfam" id="PF01207">
    <property type="entry name" value="Dus"/>
    <property type="match status" value="1"/>
</dbReference>
<dbReference type="AlphaFoldDB" id="B6WVQ7"/>
<dbReference type="GO" id="GO:0050660">
    <property type="term" value="F:flavin adenine dinucleotide binding"/>
    <property type="evidence" value="ECO:0007669"/>
    <property type="project" value="InterPro"/>
</dbReference>
<evidence type="ECO:0000256" key="11">
    <source>
        <dbReference type="PIRNR" id="PIRNR006621"/>
    </source>
</evidence>
<keyword evidence="5 11" id="KW-0819">tRNA processing</keyword>
<dbReference type="RefSeq" id="WP_006007591.1">
    <property type="nucleotide sequence ID" value="NZ_DS996359.1"/>
</dbReference>
<dbReference type="HOGENOM" id="CLU_013299_0_3_7"/>
<comment type="catalytic activity">
    <reaction evidence="9">
        <text>a 5,6-dihydrouridine in tRNA + NADP(+) = a uridine in tRNA + NADPH + H(+)</text>
        <dbReference type="Rhea" id="RHEA:23624"/>
        <dbReference type="Rhea" id="RHEA-COMP:13339"/>
        <dbReference type="Rhea" id="RHEA-COMP:13887"/>
        <dbReference type="ChEBI" id="CHEBI:15378"/>
        <dbReference type="ChEBI" id="CHEBI:57783"/>
        <dbReference type="ChEBI" id="CHEBI:58349"/>
        <dbReference type="ChEBI" id="CHEBI:65315"/>
        <dbReference type="ChEBI" id="CHEBI:74443"/>
    </reaction>
</comment>
<keyword evidence="8 11" id="KW-0560">Oxidoreductase</keyword>
<reference evidence="15 16" key="1">
    <citation type="submission" date="2008-10" db="EMBL/GenBank/DDBJ databases">
        <title>Draft genome sequence of Desulvovibrio piger (ATCC 29098).</title>
        <authorList>
            <person name="Sudarsanam P."/>
            <person name="Ley R."/>
            <person name="Guruge J."/>
            <person name="Turnbaugh P.J."/>
            <person name="Mahowald M."/>
            <person name="Liep D."/>
            <person name="Gordon J."/>
        </authorList>
    </citation>
    <scope>NUCLEOTIDE SEQUENCE [LARGE SCALE GENOMIC DNA]</scope>
    <source>
        <strain evidence="15 16">ATCC 29098</strain>
    </source>
</reference>
<proteinExistence type="inferred from homology"/>
<comment type="cofactor">
    <cofactor evidence="11 13">
        <name>FMN</name>
        <dbReference type="ChEBI" id="CHEBI:58210"/>
    </cofactor>
</comment>
<keyword evidence="2" id="KW-0820">tRNA-binding</keyword>
<evidence type="ECO:0000313" key="15">
    <source>
        <dbReference type="EMBL" id="EEB32963.1"/>
    </source>
</evidence>
<evidence type="ECO:0000256" key="10">
    <source>
        <dbReference type="ARBA" id="ARBA00048802"/>
    </source>
</evidence>
<dbReference type="InterPro" id="IPR001269">
    <property type="entry name" value="DUS_fam"/>
</dbReference>
<feature type="binding site" evidence="13">
    <location>
        <begin position="238"/>
        <end position="239"/>
    </location>
    <ligand>
        <name>FMN</name>
        <dbReference type="ChEBI" id="CHEBI:58210"/>
    </ligand>
</feature>
<sequence>MMHKAFFLPESPANPDSLPFDREHPWLAPLAGYSDLPFRLLCRRYGAAVCVTEMVSAKGLVYRSPGTGELLQSLPEDQPLVVQLFGAEASFLQRSVEMLRDVGYGWFDLNMGCSVAKVLKQGAGAAMLGDVPNALEVARAMLRAAGPGRVGFKIRLGLDSRRHVWRDLSLRLQDLGAGWITLHPRTARQGFGGEAAHEVLAELKQALDIPLIASGDLFSARDGLRVLDQTGVDTVMYARGAMHGPAIFDDHLRLCRGEEPQSPTPAALRAMVLRHMELAQELCPGRAALWKMRSVVPRYVRSLPGVKALRLELCRCTSWEGLHELMDRFLPE</sequence>
<dbReference type="EC" id="1.3.1.-" evidence="11"/>
<evidence type="ECO:0000256" key="6">
    <source>
        <dbReference type="ARBA" id="ARBA00022857"/>
    </source>
</evidence>
<comment type="similarity">
    <text evidence="11">Belongs to the dus family.</text>
</comment>
<dbReference type="CDD" id="cd02801">
    <property type="entry name" value="DUS_like_FMN"/>
    <property type="match status" value="1"/>
</dbReference>
<evidence type="ECO:0000256" key="2">
    <source>
        <dbReference type="ARBA" id="ARBA00022555"/>
    </source>
</evidence>
<dbReference type="GO" id="GO:0000049">
    <property type="term" value="F:tRNA binding"/>
    <property type="evidence" value="ECO:0007669"/>
    <property type="project" value="UniProtKB-KW"/>
</dbReference>
<comment type="catalytic activity">
    <reaction evidence="10">
        <text>a 5,6-dihydrouridine in tRNA + NAD(+) = a uridine in tRNA + NADH + H(+)</text>
        <dbReference type="Rhea" id="RHEA:54452"/>
        <dbReference type="Rhea" id="RHEA-COMP:13339"/>
        <dbReference type="Rhea" id="RHEA-COMP:13887"/>
        <dbReference type="ChEBI" id="CHEBI:15378"/>
        <dbReference type="ChEBI" id="CHEBI:57540"/>
        <dbReference type="ChEBI" id="CHEBI:57945"/>
        <dbReference type="ChEBI" id="CHEBI:65315"/>
        <dbReference type="ChEBI" id="CHEBI:74443"/>
    </reaction>
</comment>
<evidence type="ECO:0000256" key="7">
    <source>
        <dbReference type="ARBA" id="ARBA00022884"/>
    </source>
</evidence>
<dbReference type="SUPFAM" id="SSF51395">
    <property type="entry name" value="FMN-linked oxidoreductases"/>
    <property type="match status" value="1"/>
</dbReference>
<dbReference type="GO" id="GO:0017150">
    <property type="term" value="F:tRNA dihydrouridine synthase activity"/>
    <property type="evidence" value="ECO:0007669"/>
    <property type="project" value="InterPro"/>
</dbReference>
<comment type="function">
    <text evidence="1 11">Catalyzes the synthesis of 5,6-dihydrouridine (D), a modified base found in the D-loop of most tRNAs, via the reduction of the C5-C6 double bond in target uridines.</text>
</comment>
<evidence type="ECO:0000256" key="1">
    <source>
        <dbReference type="ARBA" id="ARBA00002790"/>
    </source>
</evidence>
<accession>B6WVQ7</accession>
<dbReference type="PIRSF" id="PIRSF006621">
    <property type="entry name" value="Dus"/>
    <property type="match status" value="1"/>
</dbReference>
<evidence type="ECO:0000259" key="14">
    <source>
        <dbReference type="Pfam" id="PF01207"/>
    </source>
</evidence>
<evidence type="ECO:0000256" key="9">
    <source>
        <dbReference type="ARBA" id="ARBA00048205"/>
    </source>
</evidence>
<feature type="binding site" evidence="13">
    <location>
        <position position="183"/>
    </location>
    <ligand>
        <name>FMN</name>
        <dbReference type="ChEBI" id="CHEBI:58210"/>
    </ligand>
</feature>
<dbReference type="EMBL" id="ABXU01000065">
    <property type="protein sequence ID" value="EEB32963.1"/>
    <property type="molecule type" value="Genomic_DNA"/>
</dbReference>
<gene>
    <name evidence="15" type="ORF">DESPIG_02175</name>
</gene>
<dbReference type="InterPro" id="IPR024036">
    <property type="entry name" value="tRNA-dHydroUridine_Synthase_C"/>
</dbReference>
<reference evidence="15 16" key="2">
    <citation type="submission" date="2008-10" db="EMBL/GenBank/DDBJ databases">
        <authorList>
            <person name="Fulton L."/>
            <person name="Clifton S."/>
            <person name="Fulton B."/>
            <person name="Xu J."/>
            <person name="Minx P."/>
            <person name="Pepin K.H."/>
            <person name="Johnson M."/>
            <person name="Bhonagiri V."/>
            <person name="Nash W.E."/>
            <person name="Mardis E.R."/>
            <person name="Wilson R.K."/>
        </authorList>
    </citation>
    <scope>NUCLEOTIDE SEQUENCE [LARGE SCALE GENOMIC DNA]</scope>
    <source>
        <strain evidence="15 16">ATCC 29098</strain>
    </source>
</reference>
<name>B6WVQ7_9BACT</name>
<evidence type="ECO:0000313" key="16">
    <source>
        <dbReference type="Proteomes" id="UP000003676"/>
    </source>
</evidence>
<feature type="binding site" evidence="13">
    <location>
        <position position="83"/>
    </location>
    <ligand>
        <name>FMN</name>
        <dbReference type="ChEBI" id="CHEBI:58210"/>
    </ligand>
</feature>
<dbReference type="PANTHER" id="PTHR45846">
    <property type="entry name" value="TRNA-DIHYDROURIDINE(47) SYNTHASE [NAD(P)(+)]-LIKE"/>
    <property type="match status" value="1"/>
</dbReference>
<dbReference type="eggNOG" id="COG0042">
    <property type="taxonomic scope" value="Bacteria"/>
</dbReference>
<feature type="active site" description="Proton donor" evidence="12">
    <location>
        <position position="113"/>
    </location>
</feature>
<evidence type="ECO:0000256" key="13">
    <source>
        <dbReference type="PIRSR" id="PIRSR006621-2"/>
    </source>
</evidence>